<comment type="caution">
    <text evidence="2">The sequence shown here is derived from an EMBL/GenBank/DDBJ whole genome shotgun (WGS) entry which is preliminary data.</text>
</comment>
<dbReference type="Pfam" id="PF05117">
    <property type="entry name" value="DUF695"/>
    <property type="match status" value="1"/>
</dbReference>
<dbReference type="Proteomes" id="UP000240009">
    <property type="component" value="Unassembled WGS sequence"/>
</dbReference>
<accession>A0A2S8G3J2</accession>
<dbReference type="OrthoDB" id="277501at2"/>
<dbReference type="AlphaFoldDB" id="A0A2S8G3J2"/>
<dbReference type="InterPro" id="IPR016097">
    <property type="entry name" value="DUF695"/>
</dbReference>
<evidence type="ECO:0000313" key="3">
    <source>
        <dbReference type="Proteomes" id="UP000240009"/>
    </source>
</evidence>
<proteinExistence type="predicted"/>
<evidence type="ECO:0000259" key="1">
    <source>
        <dbReference type="Pfam" id="PF05117"/>
    </source>
</evidence>
<evidence type="ECO:0000313" key="2">
    <source>
        <dbReference type="EMBL" id="PQO38714.1"/>
    </source>
</evidence>
<name>A0A2S8G3J2_9BACT</name>
<organism evidence="2 3">
    <name type="scientific">Blastopirellula marina</name>
    <dbReference type="NCBI Taxonomy" id="124"/>
    <lineage>
        <taxon>Bacteria</taxon>
        <taxon>Pseudomonadati</taxon>
        <taxon>Planctomycetota</taxon>
        <taxon>Planctomycetia</taxon>
        <taxon>Pirellulales</taxon>
        <taxon>Pirellulaceae</taxon>
        <taxon>Blastopirellula</taxon>
    </lineage>
</organism>
<sequence>MTASIKRNPLLTEYRVIIPEEEWSLLEFQQESLPGVAVINRALRSFEPKIVFAWHLSLLLNFEDLIDNGMPSQLEREIVDPFCERLNEEIRGKDKQRPNALFLARITWNGTRELIWRVFDPELPHAYLQDLINSAPPEYPRPFDYRMDEDPEWKLAQWHLSHNED</sequence>
<feature type="domain" description="DUF695" evidence="1">
    <location>
        <begin position="39"/>
        <end position="155"/>
    </location>
</feature>
<protein>
    <submittedName>
        <fullName evidence="2">DUF695 domain-containing protein</fullName>
    </submittedName>
</protein>
<dbReference type="EMBL" id="PUIA01000016">
    <property type="protein sequence ID" value="PQO38714.1"/>
    <property type="molecule type" value="Genomic_DNA"/>
</dbReference>
<gene>
    <name evidence="2" type="ORF">C5Y96_02200</name>
</gene>
<reference evidence="2 3" key="1">
    <citation type="submission" date="2018-02" db="EMBL/GenBank/DDBJ databases">
        <title>Comparative genomes isolates from brazilian mangrove.</title>
        <authorList>
            <person name="Araujo J.E."/>
            <person name="Taketani R.G."/>
            <person name="Silva M.C.P."/>
            <person name="Loureco M.V."/>
            <person name="Andreote F.D."/>
        </authorList>
    </citation>
    <scope>NUCLEOTIDE SEQUENCE [LARGE SCALE GENOMIC DNA]</scope>
    <source>
        <strain evidence="2 3">HEX-2 MGV</strain>
    </source>
</reference>